<dbReference type="InterPro" id="IPR009003">
    <property type="entry name" value="Peptidase_S1_PA"/>
</dbReference>
<feature type="domain" description="Peptidase S1" evidence="9">
    <location>
        <begin position="38"/>
        <end position="267"/>
    </location>
</feature>
<reference evidence="10" key="1">
    <citation type="journal article" date="2014" name="BMC Genomics">
        <title>Genomic insights into the serine protease gene family and expression profile analysis in the planthopper, Nilaparvata lugens.</title>
        <authorList>
            <person name="Bao Y.Y."/>
            <person name="Qin X."/>
            <person name="Yu B."/>
            <person name="Chen L.B."/>
            <person name="Wang Z.C."/>
            <person name="Zhang C.X."/>
        </authorList>
    </citation>
    <scope>NUCLEOTIDE SEQUENCE</scope>
</reference>
<evidence type="ECO:0000256" key="2">
    <source>
        <dbReference type="ARBA" id="ARBA00007664"/>
    </source>
</evidence>
<dbReference type="FunFam" id="2.40.10.10:FF:000036">
    <property type="entry name" value="Trypsin beta"/>
    <property type="match status" value="1"/>
</dbReference>
<keyword evidence="4 7" id="KW-0378">Hydrolase</keyword>
<keyword evidence="3 7" id="KW-0645">Protease</keyword>
<evidence type="ECO:0000256" key="1">
    <source>
        <dbReference type="ARBA" id="ARBA00004239"/>
    </source>
</evidence>
<evidence type="ECO:0000256" key="4">
    <source>
        <dbReference type="ARBA" id="ARBA00022801"/>
    </source>
</evidence>
<dbReference type="PRINTS" id="PR00722">
    <property type="entry name" value="CHYMOTRYPSIN"/>
</dbReference>
<dbReference type="PROSITE" id="PS00134">
    <property type="entry name" value="TRYPSIN_HIS"/>
    <property type="match status" value="1"/>
</dbReference>
<dbReference type="InterPro" id="IPR043504">
    <property type="entry name" value="Peptidase_S1_PA_chymotrypsin"/>
</dbReference>
<protein>
    <submittedName>
        <fullName evidence="10">Trypsin-14</fullName>
    </submittedName>
</protein>
<dbReference type="PROSITE" id="PS50240">
    <property type="entry name" value="TRYPSIN_DOM"/>
    <property type="match status" value="1"/>
</dbReference>
<evidence type="ECO:0000313" key="10">
    <source>
        <dbReference type="EMBL" id="AID60348.1"/>
    </source>
</evidence>
<organism evidence="10">
    <name type="scientific">Nilaparvata lugens</name>
    <name type="common">Brown planthopper</name>
    <dbReference type="NCBI Taxonomy" id="108931"/>
    <lineage>
        <taxon>Eukaryota</taxon>
        <taxon>Metazoa</taxon>
        <taxon>Ecdysozoa</taxon>
        <taxon>Arthropoda</taxon>
        <taxon>Hexapoda</taxon>
        <taxon>Insecta</taxon>
        <taxon>Pterygota</taxon>
        <taxon>Neoptera</taxon>
        <taxon>Paraneoptera</taxon>
        <taxon>Hemiptera</taxon>
        <taxon>Auchenorrhyncha</taxon>
        <taxon>Fulgoroidea</taxon>
        <taxon>Delphacidae</taxon>
        <taxon>Delphacinae</taxon>
        <taxon>Nilaparvata</taxon>
    </lineage>
</organism>
<reference evidence="10" key="2">
    <citation type="submission" date="2014-02" db="EMBL/GenBank/DDBJ databases">
        <authorList>
            <person name="Bao Y.-Y."/>
            <person name="Zhang C.-X."/>
        </authorList>
    </citation>
    <scope>NUCLEOTIDE SEQUENCE</scope>
</reference>
<dbReference type="GO" id="GO:0004252">
    <property type="term" value="F:serine-type endopeptidase activity"/>
    <property type="evidence" value="ECO:0007669"/>
    <property type="project" value="InterPro"/>
</dbReference>
<dbReference type="InterPro" id="IPR033116">
    <property type="entry name" value="TRYPSIN_SER"/>
</dbReference>
<dbReference type="PANTHER" id="PTHR24276:SF91">
    <property type="entry name" value="AT26814P-RELATED"/>
    <property type="match status" value="1"/>
</dbReference>
<evidence type="ECO:0000256" key="6">
    <source>
        <dbReference type="ARBA" id="ARBA00023157"/>
    </source>
</evidence>
<dbReference type="PROSITE" id="PS00135">
    <property type="entry name" value="TRYPSIN_SER"/>
    <property type="match status" value="1"/>
</dbReference>
<dbReference type="FunFam" id="2.40.10.10:FF:000068">
    <property type="entry name" value="transmembrane protease serine 2"/>
    <property type="match status" value="1"/>
</dbReference>
<feature type="chain" id="PRO_5001651605" evidence="8">
    <location>
        <begin position="27"/>
        <end position="287"/>
    </location>
</feature>
<feature type="signal peptide" evidence="8">
    <location>
        <begin position="1"/>
        <end position="26"/>
    </location>
</feature>
<dbReference type="GO" id="GO:0005576">
    <property type="term" value="C:extracellular region"/>
    <property type="evidence" value="ECO:0007669"/>
    <property type="project" value="UniProtKB-SubCell"/>
</dbReference>
<sequence>MLQKATMSFINLLPALFSLPFLLVSGQLQRPSGSNLTIINGQPVAEGEIKYQIALIREGKFHCGGSIIGPETILTAAHCVYGDEERPDLFTVRYGTIHRESSSNEVQVIEIIRHEKYNDKTVNFDVALLKIARAITPSSSVDFVGLATELPAATDSLLLSGWGRNERGRFPERLQKAETLKFIDNSSCEKSWNPGGEETVITKNMLCAISSQQSGCNGDSGGPLVNRRTGKLVGIVSFGEQYCRVGSLPNVYASVPELRAWITGNSRRKRLAKSFRSFYFSLKYSSY</sequence>
<proteinExistence type="evidence at transcript level"/>
<evidence type="ECO:0000256" key="8">
    <source>
        <dbReference type="SAM" id="SignalP"/>
    </source>
</evidence>
<dbReference type="GO" id="GO:0006508">
    <property type="term" value="P:proteolysis"/>
    <property type="evidence" value="ECO:0007669"/>
    <property type="project" value="UniProtKB-KW"/>
</dbReference>
<dbReference type="InterPro" id="IPR018114">
    <property type="entry name" value="TRYPSIN_HIS"/>
</dbReference>
<dbReference type="Gene3D" id="2.40.10.10">
    <property type="entry name" value="Trypsin-like serine proteases"/>
    <property type="match status" value="1"/>
</dbReference>
<evidence type="ECO:0000256" key="3">
    <source>
        <dbReference type="ARBA" id="ARBA00022670"/>
    </source>
</evidence>
<keyword evidence="8" id="KW-0732">Signal</keyword>
<dbReference type="InterPro" id="IPR001314">
    <property type="entry name" value="Peptidase_S1A"/>
</dbReference>
<dbReference type="Pfam" id="PF00089">
    <property type="entry name" value="Trypsin"/>
    <property type="match status" value="1"/>
</dbReference>
<dbReference type="CDD" id="cd00190">
    <property type="entry name" value="Tryp_SPc"/>
    <property type="match status" value="1"/>
</dbReference>
<dbReference type="EMBL" id="KJ512125">
    <property type="protein sequence ID" value="AID60348.1"/>
    <property type="molecule type" value="mRNA"/>
</dbReference>
<dbReference type="SUPFAM" id="SSF50494">
    <property type="entry name" value="Trypsin-like serine proteases"/>
    <property type="match status" value="1"/>
</dbReference>
<dbReference type="InterPro" id="IPR050430">
    <property type="entry name" value="Peptidase_S1"/>
</dbReference>
<dbReference type="PANTHER" id="PTHR24276">
    <property type="entry name" value="POLYSERASE-RELATED"/>
    <property type="match status" value="1"/>
</dbReference>
<comment type="subcellular location">
    <subcellularLocation>
        <location evidence="1">Secreted</location>
        <location evidence="1">Extracellular space</location>
    </subcellularLocation>
</comment>
<evidence type="ECO:0000256" key="5">
    <source>
        <dbReference type="ARBA" id="ARBA00022825"/>
    </source>
</evidence>
<dbReference type="OrthoDB" id="6608430at2759"/>
<comment type="similarity">
    <text evidence="2">Belongs to the peptidase S1 family.</text>
</comment>
<keyword evidence="6" id="KW-1015">Disulfide bond</keyword>
<evidence type="ECO:0000256" key="7">
    <source>
        <dbReference type="RuleBase" id="RU363034"/>
    </source>
</evidence>
<dbReference type="SMART" id="SM00020">
    <property type="entry name" value="Tryp_SPc"/>
    <property type="match status" value="1"/>
</dbReference>
<name>A0A068F5B9_NILLU</name>
<dbReference type="InterPro" id="IPR001254">
    <property type="entry name" value="Trypsin_dom"/>
</dbReference>
<dbReference type="AlphaFoldDB" id="A0A068F5B9"/>
<accession>A0A068F5B9</accession>
<evidence type="ECO:0000259" key="9">
    <source>
        <dbReference type="PROSITE" id="PS50240"/>
    </source>
</evidence>
<keyword evidence="5 7" id="KW-0720">Serine protease</keyword>